<feature type="transmembrane region" description="Helical" evidence="10">
    <location>
        <begin position="7"/>
        <end position="26"/>
    </location>
</feature>
<dbReference type="PRINTS" id="PR00953">
    <property type="entry name" value="TYPE3IMRPROT"/>
</dbReference>
<feature type="transmembrane region" description="Helical" evidence="10">
    <location>
        <begin position="181"/>
        <end position="203"/>
    </location>
</feature>
<keyword evidence="7 10" id="KW-0472">Membrane</keyword>
<accession>A0A8J3DLI8</accession>
<gene>
    <name evidence="11" type="ORF">GCM10010136_06400</name>
</gene>
<organism evidence="11 12">
    <name type="scientific">Limoniibacter endophyticus</name>
    <dbReference type="NCBI Taxonomy" id="1565040"/>
    <lineage>
        <taxon>Bacteria</taxon>
        <taxon>Pseudomonadati</taxon>
        <taxon>Pseudomonadota</taxon>
        <taxon>Alphaproteobacteria</taxon>
        <taxon>Hyphomicrobiales</taxon>
        <taxon>Bartonellaceae</taxon>
        <taxon>Limoniibacter</taxon>
    </lineage>
</organism>
<reference evidence="11" key="1">
    <citation type="journal article" date="2014" name="Int. J. Syst. Evol. Microbiol.">
        <title>Complete genome sequence of Corynebacterium casei LMG S-19264T (=DSM 44701T), isolated from a smear-ripened cheese.</title>
        <authorList>
            <consortium name="US DOE Joint Genome Institute (JGI-PGF)"/>
            <person name="Walter F."/>
            <person name="Albersmeier A."/>
            <person name="Kalinowski J."/>
            <person name="Ruckert C."/>
        </authorList>
    </citation>
    <scope>NUCLEOTIDE SEQUENCE</scope>
    <source>
        <strain evidence="11">KCTC 42097</strain>
    </source>
</reference>
<dbReference type="NCBIfam" id="TIGR01400">
    <property type="entry name" value="fliR"/>
    <property type="match status" value="1"/>
</dbReference>
<dbReference type="InterPro" id="IPR002010">
    <property type="entry name" value="T3SS_IM_R"/>
</dbReference>
<keyword evidence="11" id="KW-0966">Cell projection</keyword>
<evidence type="ECO:0000256" key="8">
    <source>
        <dbReference type="ARBA" id="ARBA00023143"/>
    </source>
</evidence>
<keyword evidence="5 10" id="KW-0812">Transmembrane</keyword>
<dbReference type="PANTHER" id="PTHR30065:SF1">
    <property type="entry name" value="SURFACE PRESENTATION OF ANTIGENS PROTEIN SPAR"/>
    <property type="match status" value="1"/>
</dbReference>
<evidence type="ECO:0000256" key="3">
    <source>
        <dbReference type="ARBA" id="ARBA00021717"/>
    </source>
</evidence>
<dbReference type="Proteomes" id="UP000641137">
    <property type="component" value="Unassembled WGS sequence"/>
</dbReference>
<evidence type="ECO:0000256" key="2">
    <source>
        <dbReference type="ARBA" id="ARBA00009772"/>
    </source>
</evidence>
<evidence type="ECO:0000313" key="11">
    <source>
        <dbReference type="EMBL" id="GHC64446.1"/>
    </source>
</evidence>
<evidence type="ECO:0000256" key="1">
    <source>
        <dbReference type="ARBA" id="ARBA00002578"/>
    </source>
</evidence>
<comment type="caution">
    <text evidence="11">The sequence shown here is derived from an EMBL/GenBank/DDBJ whole genome shotgun (WGS) entry which is preliminary data.</text>
</comment>
<feature type="transmembrane region" description="Helical" evidence="10">
    <location>
        <begin position="122"/>
        <end position="139"/>
    </location>
</feature>
<dbReference type="GO" id="GO:0044780">
    <property type="term" value="P:bacterial-type flagellum assembly"/>
    <property type="evidence" value="ECO:0007669"/>
    <property type="project" value="UniProtKB-UniRule"/>
</dbReference>
<dbReference type="GO" id="GO:0005886">
    <property type="term" value="C:plasma membrane"/>
    <property type="evidence" value="ECO:0007669"/>
    <property type="project" value="UniProtKB-SubCell"/>
</dbReference>
<evidence type="ECO:0000256" key="5">
    <source>
        <dbReference type="ARBA" id="ARBA00022692"/>
    </source>
</evidence>
<keyword evidence="8 10" id="KW-0975">Bacterial flagellum</keyword>
<name>A0A8J3DLI8_9HYPH</name>
<keyword evidence="11" id="KW-0282">Flagellum</keyword>
<evidence type="ECO:0000256" key="10">
    <source>
        <dbReference type="RuleBase" id="RU362071"/>
    </source>
</evidence>
<evidence type="ECO:0000256" key="9">
    <source>
        <dbReference type="NCBIfam" id="TIGR01400"/>
    </source>
</evidence>
<evidence type="ECO:0000256" key="6">
    <source>
        <dbReference type="ARBA" id="ARBA00022989"/>
    </source>
</evidence>
<protein>
    <recommendedName>
        <fullName evidence="3 9">Flagellar biosynthetic protein FliR</fullName>
    </recommendedName>
</protein>
<feature type="transmembrane region" description="Helical" evidence="10">
    <location>
        <begin position="210"/>
        <end position="232"/>
    </location>
</feature>
<proteinExistence type="inferred from homology"/>
<feature type="transmembrane region" description="Helical" evidence="10">
    <location>
        <begin position="38"/>
        <end position="55"/>
    </location>
</feature>
<evidence type="ECO:0000256" key="4">
    <source>
        <dbReference type="ARBA" id="ARBA00022475"/>
    </source>
</evidence>
<dbReference type="Pfam" id="PF01311">
    <property type="entry name" value="Bac_export_1"/>
    <property type="match status" value="1"/>
</dbReference>
<keyword evidence="12" id="KW-1185">Reference proteome</keyword>
<comment type="function">
    <text evidence="1 10">Role in flagellar biosynthesis.</text>
</comment>
<dbReference type="GO" id="GO:0009425">
    <property type="term" value="C:bacterial-type flagellum basal body"/>
    <property type="evidence" value="ECO:0007669"/>
    <property type="project" value="UniProtKB-SubCell"/>
</dbReference>
<dbReference type="GO" id="GO:0006605">
    <property type="term" value="P:protein targeting"/>
    <property type="evidence" value="ECO:0007669"/>
    <property type="project" value="UniProtKB-UniRule"/>
</dbReference>
<comment type="similarity">
    <text evidence="2 10">Belongs to the FliR/MopE/SpaR family.</text>
</comment>
<evidence type="ECO:0000256" key="7">
    <source>
        <dbReference type="ARBA" id="ARBA00023136"/>
    </source>
</evidence>
<comment type="subcellular location">
    <subcellularLocation>
        <location evidence="10">Cell membrane</location>
        <topology evidence="10">Multi-pass membrane protein</topology>
    </subcellularLocation>
    <subcellularLocation>
        <location evidence="10">Bacterial flagellum basal body</location>
    </subcellularLocation>
</comment>
<keyword evidence="6 10" id="KW-1133">Transmembrane helix</keyword>
<dbReference type="RefSeq" id="WP_189487865.1">
    <property type="nucleotide sequence ID" value="NZ_BMZO01000002.1"/>
</dbReference>
<reference evidence="11" key="2">
    <citation type="submission" date="2020-09" db="EMBL/GenBank/DDBJ databases">
        <authorList>
            <person name="Sun Q."/>
            <person name="Kim S."/>
        </authorList>
    </citation>
    <scope>NUCLEOTIDE SEQUENCE</scope>
    <source>
        <strain evidence="11">KCTC 42097</strain>
    </source>
</reference>
<keyword evidence="4 10" id="KW-1003">Cell membrane</keyword>
<keyword evidence="11" id="KW-0969">Cilium</keyword>
<dbReference type="EMBL" id="BMZO01000002">
    <property type="protein sequence ID" value="GHC64446.1"/>
    <property type="molecule type" value="Genomic_DNA"/>
</dbReference>
<sequence>MNASLEQLVLAAMIAFCRVGSCFLLMPGFSSIRLPAQIRLFIAVAASLTILMMLSNRILPFVDSRPAILLPLMASEIMIGGLIGLLTRVYLLAIQFMGSAIAMTMGFNNMVGTAIEEPEPQAAITTLISFSVLLVLFTFDFHHEVIRALIASYDVAPLQGIFPTRASLIDLTDTLGESFMVALRLGSPFIAYGLLVNLAIGFINKLTPQIPIYFISLPFVIAGGLVLLYFAVPTFLSLAADSFIPTTIGR</sequence>
<dbReference type="PANTHER" id="PTHR30065">
    <property type="entry name" value="FLAGELLAR BIOSYNTHETIC PROTEIN FLIR"/>
    <property type="match status" value="1"/>
</dbReference>
<evidence type="ECO:0000313" key="12">
    <source>
        <dbReference type="Proteomes" id="UP000641137"/>
    </source>
</evidence>
<dbReference type="InterPro" id="IPR006303">
    <property type="entry name" value="FliR"/>
</dbReference>
<dbReference type="AlphaFoldDB" id="A0A8J3DLI8"/>